<dbReference type="GO" id="GO:0004559">
    <property type="term" value="F:alpha-mannosidase activity"/>
    <property type="evidence" value="ECO:0007669"/>
    <property type="project" value="InterPro"/>
</dbReference>
<dbReference type="InterPro" id="IPR015341">
    <property type="entry name" value="Glyco_hydro_38_cen"/>
</dbReference>
<dbReference type="eggNOG" id="COG0383">
    <property type="taxonomic scope" value="Bacteria"/>
</dbReference>
<evidence type="ECO:0000256" key="6">
    <source>
        <dbReference type="SAM" id="MobiDB-lite"/>
    </source>
</evidence>
<dbReference type="Pfam" id="PF05691">
    <property type="entry name" value="Raffinose_syn"/>
    <property type="match status" value="2"/>
</dbReference>
<dbReference type="STRING" id="717605.Theco_0114"/>
<dbReference type="Pfam" id="PF01074">
    <property type="entry name" value="Glyco_hydro_38N"/>
    <property type="match status" value="1"/>
</dbReference>
<dbReference type="GO" id="GO:0009313">
    <property type="term" value="P:oligosaccharide catabolic process"/>
    <property type="evidence" value="ECO:0007669"/>
    <property type="project" value="TreeGrafter"/>
</dbReference>
<dbReference type="InterPro" id="IPR037094">
    <property type="entry name" value="Glyco_hydro_38_cen_sf"/>
</dbReference>
<dbReference type="GO" id="GO:0006013">
    <property type="term" value="P:mannose metabolic process"/>
    <property type="evidence" value="ECO:0007669"/>
    <property type="project" value="InterPro"/>
</dbReference>
<dbReference type="InterPro" id="IPR011013">
    <property type="entry name" value="Gal_mutarotase_sf_dom"/>
</dbReference>
<dbReference type="InterPro" id="IPR027291">
    <property type="entry name" value="Glyco_hydro_38_N_sf"/>
</dbReference>
<dbReference type="Gene3D" id="2.60.40.1180">
    <property type="entry name" value="Golgi alpha-mannosidase II"/>
    <property type="match status" value="1"/>
</dbReference>
<dbReference type="InterPro" id="IPR008811">
    <property type="entry name" value="Glycosyl_hydrolases_36"/>
</dbReference>
<comment type="similarity">
    <text evidence="1">Belongs to the glycosyl hydrolase 38 family.</text>
</comment>
<dbReference type="CDD" id="cd10789">
    <property type="entry name" value="GH38N_AMII_ER_cytosolic"/>
    <property type="match status" value="1"/>
</dbReference>
<dbReference type="PANTHER" id="PTHR46017">
    <property type="entry name" value="ALPHA-MANNOSIDASE 2C1"/>
    <property type="match status" value="1"/>
</dbReference>
<dbReference type="InterPro" id="IPR000602">
    <property type="entry name" value="Glyco_hydro_38_N"/>
</dbReference>
<evidence type="ECO:0000256" key="2">
    <source>
        <dbReference type="ARBA" id="ARBA00022723"/>
    </source>
</evidence>
<dbReference type="Proteomes" id="UP000010795">
    <property type="component" value="Chromosome"/>
</dbReference>
<dbReference type="Pfam" id="PF09261">
    <property type="entry name" value="Alpha-mann_mid"/>
    <property type="match status" value="1"/>
</dbReference>
<dbReference type="InterPro" id="IPR017853">
    <property type="entry name" value="GH"/>
</dbReference>
<name>L0E9P6_THECK</name>
<evidence type="ECO:0000313" key="8">
    <source>
        <dbReference type="EMBL" id="AGA56364.1"/>
    </source>
</evidence>
<evidence type="ECO:0000259" key="7">
    <source>
        <dbReference type="SMART" id="SM00872"/>
    </source>
</evidence>
<dbReference type="SUPFAM" id="SSF88688">
    <property type="entry name" value="Families 57/38 glycoside transferase middle domain"/>
    <property type="match status" value="1"/>
</dbReference>
<evidence type="ECO:0000256" key="1">
    <source>
        <dbReference type="ARBA" id="ARBA00009792"/>
    </source>
</evidence>
<dbReference type="HOGENOM" id="CLU_309480_0_0_9"/>
<dbReference type="InterPro" id="IPR013785">
    <property type="entry name" value="Aldolase_TIM"/>
</dbReference>
<evidence type="ECO:0000256" key="4">
    <source>
        <dbReference type="ARBA" id="ARBA00023277"/>
    </source>
</evidence>
<protein>
    <submittedName>
        <fullName evidence="8">Alpha-mannosidase</fullName>
    </submittedName>
</protein>
<feature type="compositionally biased region" description="Gly residues" evidence="6">
    <location>
        <begin position="906"/>
        <end position="916"/>
    </location>
</feature>
<dbReference type="SMART" id="SM00872">
    <property type="entry name" value="Alpha-mann_mid"/>
    <property type="match status" value="1"/>
</dbReference>
<keyword evidence="5" id="KW-0326">Glycosidase</keyword>
<dbReference type="SUPFAM" id="SSF88713">
    <property type="entry name" value="Glycoside hydrolase/deacetylase"/>
    <property type="match status" value="1"/>
</dbReference>
<dbReference type="Gene3D" id="3.20.20.70">
    <property type="entry name" value="Aldolase class I"/>
    <property type="match status" value="1"/>
</dbReference>
<gene>
    <name evidence="8" type="ordered locus">Theco_0114</name>
</gene>
<dbReference type="OrthoDB" id="9772207at2"/>
<dbReference type="PANTHER" id="PTHR46017:SF1">
    <property type="entry name" value="ALPHA-MANNOSIDASE 2C1"/>
    <property type="match status" value="1"/>
</dbReference>
<dbReference type="GO" id="GO:0030246">
    <property type="term" value="F:carbohydrate binding"/>
    <property type="evidence" value="ECO:0007669"/>
    <property type="project" value="InterPro"/>
</dbReference>
<dbReference type="FunFam" id="1.20.1270.50:FF:000004">
    <property type="entry name" value="alpha-mannosidase 2C1 isoform X1"/>
    <property type="match status" value="1"/>
</dbReference>
<dbReference type="Gene3D" id="1.20.1270.50">
    <property type="entry name" value="Glycoside hydrolase family 38, central domain"/>
    <property type="match status" value="1"/>
</dbReference>
<accession>L0E9P6</accession>
<dbReference type="EMBL" id="CP003255">
    <property type="protein sequence ID" value="AGA56364.1"/>
    <property type="molecule type" value="Genomic_DNA"/>
</dbReference>
<evidence type="ECO:0000256" key="5">
    <source>
        <dbReference type="ARBA" id="ARBA00023295"/>
    </source>
</evidence>
<feature type="region of interest" description="Disordered" evidence="6">
    <location>
        <begin position="899"/>
        <end position="926"/>
    </location>
</feature>
<dbReference type="GO" id="GO:0046872">
    <property type="term" value="F:metal ion binding"/>
    <property type="evidence" value="ECO:0007669"/>
    <property type="project" value="UniProtKB-KW"/>
</dbReference>
<dbReference type="SUPFAM" id="SSF51445">
    <property type="entry name" value="(Trans)glycosidases"/>
    <property type="match status" value="1"/>
</dbReference>
<sequence length="952" mass="107252">MKDKQLYMIGNAHLDPVWLWQWQEGFQEAKATFRSALDRMKEYDDFVFTSSSAAMYEWVERSDPAMFEEIRQRVKEGRWVIVGGWWIQPDCNIPGGESFVRQGLYGQRYFKEKFGVTAKVGYNVDSFGHNGMLPQILKKSGMDYYVMMRPMPNEKGLPGRLFRWRSDDGSEVLTFRIMYEYLSWGKDLENHVRRVLGEFKEPLNDLMFFYGVGNHGGGPTKENIESIRRLNGREDLPKLVFAAPDRYFRDMENKGLDLPVVHGDLQHHASGCYAAHSGIKQWNRRAENKLIAAEKFSALAYWLTGQPYPAAELKQAWKNVLFNQFHDILAGTSIEPAYEDALYLYGEAMAIGDRALNYAIQSLSWRIGIEQDESMLPIVVFNPHAWASRVNVELEVGGIKPNAVLLDDQGRPVPFQTVKSLAAARGRFRLSFMADLPPMGYRVYKLVKESESIRPVGETLAFVLGGGENPYLLPERNVTLALRHLNGQTLPRNAKVYPEILDYLGWCSWDAFYHEVDEKGLLAKAEELQRLGLPVRWVMIDDGWSEVRDRKLYGMDADPVKFPRGLAHTIEALKRQYGIRWVGVWHTIAGYWNGIHPDSGMAHELRENLYVTRRGNVIPHPDAGRGFGFWHAWHGYLARQGGDFVKVDSQSAVHNFLRHHLPIGQAASAAHTALEASAALHFDRTIINCMGMSAENIWHRPVSAVSRNSDDFVPQERHGFREHALQNAYNSYYHGAWYWGDWDMFWTENHDDVQNMVLRAVSGGPVYFSDALVRTDPARVRPLIYRVKAAAVRENGGAARPLPSFGASAAGQHPVLRHPHGPGTDRFHTGDRAGQLHSRASGIGISGRHGGRAVRLLQAASRCGARPDAATCRFGQRDPAQPAFAAHLRRAVRHAAFHSARSGRSVGRGGPACGGRTGHREGPSVRGPMLDIRLRRMTGGGIHPCAAPIFMV</sequence>
<keyword evidence="2" id="KW-0479">Metal-binding</keyword>
<dbReference type="SUPFAM" id="SSF74650">
    <property type="entry name" value="Galactose mutarotase-like"/>
    <property type="match status" value="1"/>
</dbReference>
<dbReference type="InterPro" id="IPR013780">
    <property type="entry name" value="Glyco_hydro_b"/>
</dbReference>
<keyword evidence="4" id="KW-0119">Carbohydrate metabolism</keyword>
<organism evidence="8 9">
    <name type="scientific">Thermobacillus composti (strain DSM 18247 / JCM 13945 / KWC4)</name>
    <dbReference type="NCBI Taxonomy" id="717605"/>
    <lineage>
        <taxon>Bacteria</taxon>
        <taxon>Bacillati</taxon>
        <taxon>Bacillota</taxon>
        <taxon>Bacilli</taxon>
        <taxon>Bacillales</taxon>
        <taxon>Paenibacillaceae</taxon>
        <taxon>Thermobacillus</taxon>
    </lineage>
</organism>
<dbReference type="Gene3D" id="3.20.110.10">
    <property type="entry name" value="Glycoside hydrolase 38, N terminal domain"/>
    <property type="match status" value="1"/>
</dbReference>
<feature type="domain" description="Glycoside hydrolase family 38 central" evidence="7">
    <location>
        <begin position="267"/>
        <end position="345"/>
    </location>
</feature>
<reference evidence="9" key="1">
    <citation type="submission" date="2012-01" db="EMBL/GenBank/DDBJ databases">
        <title>Complete sequence of chromosome of Thermobacillus composti KWC4.</title>
        <authorList>
            <person name="Lucas S."/>
            <person name="Han J."/>
            <person name="Lapidus A."/>
            <person name="Cheng J.-F."/>
            <person name="Goodwin L."/>
            <person name="Pitluck S."/>
            <person name="Peters L."/>
            <person name="Ovchinnikova G."/>
            <person name="Teshima H."/>
            <person name="Detter J.C."/>
            <person name="Han C."/>
            <person name="Tapia R."/>
            <person name="Land M."/>
            <person name="Hauser L."/>
            <person name="Kyrpides N."/>
            <person name="Ivanova N."/>
            <person name="Pagani I."/>
            <person name="Anderson I."/>
            <person name="Woyke T."/>
        </authorList>
    </citation>
    <scope>NUCLEOTIDE SEQUENCE [LARGE SCALE GENOMIC DNA]</scope>
    <source>
        <strain evidence="9">DSM 18247 / JCM 13945 / KWC4</strain>
    </source>
</reference>
<dbReference type="InterPro" id="IPR028995">
    <property type="entry name" value="Glyco_hydro_57/38_cen_sf"/>
</dbReference>
<evidence type="ECO:0000256" key="3">
    <source>
        <dbReference type="ARBA" id="ARBA00022801"/>
    </source>
</evidence>
<evidence type="ECO:0000313" key="9">
    <source>
        <dbReference type="Proteomes" id="UP000010795"/>
    </source>
</evidence>
<dbReference type="InterPro" id="IPR011330">
    <property type="entry name" value="Glyco_hydro/deAcase_b/a-brl"/>
</dbReference>
<keyword evidence="3" id="KW-0378">Hydrolase</keyword>
<dbReference type="AlphaFoldDB" id="L0E9P6"/>
<proteinExistence type="inferred from homology"/>
<dbReference type="KEGG" id="tco:Theco_0114"/>
<keyword evidence="9" id="KW-1185">Reference proteome</keyword>